<dbReference type="PANTHER" id="PTHR33266:SF1">
    <property type="entry name" value="F-BOX DOMAIN-CONTAINING PROTEIN"/>
    <property type="match status" value="1"/>
</dbReference>
<feature type="compositionally biased region" description="Gly residues" evidence="1">
    <location>
        <begin position="1"/>
        <end position="10"/>
    </location>
</feature>
<feature type="compositionally biased region" description="Polar residues" evidence="1">
    <location>
        <begin position="11"/>
        <end position="20"/>
    </location>
</feature>
<sequence>MEPGLDGGSNDGCQTRSAQQAMDEDPSEPVMEASSEVPRLAEVSPRQHALAEAELWLENLFRDANVGEAFELICLLYNTCDGPEHPRWGDMQLAFHCILSCIMKTKNKKESNTPEAVCDLFKGREDQSQLDILNAIFEADAYFERRKPVSLGKMKFQRLEMLRGFFPPPFPESNLRTTRSDDARVYAQLTSEFYDTTFLGDADAFFARVLAKYERTFTYERLQTVIEMQDSTREDASDDASGNVLMDTSEELAGNSSQTAASTSNSGPHDSSPDQSTRSSGQDPERVFGPDQILPTPYHSRSLAVVQSSGTGKSRLIQQLNGYIPPDQRTATLHLTFYLCFRPKNESGFPLGDWRFLAWLSEDVRKGLPRSAPRSGACYEVRWITLLRAIYQASFASIHDYHGDSYHTLAQYWQQTSSPKKGAGDAWSHEGHLDVPLYDEVQETANKLWLEVIRDLNANSYKHEAFFVRKYRTLLRADALALETTLAARVRAEQAQVWFHVCLDELANIRPWHLKAETKAEKLAWVEDLRSLFCPDDETTLLPPRFWIIMLGTNASFATPRPALPVTCSSRVESGKRRHLPPYTHPVQNVWLKADAARAATILHASPLQASRVHVLALWGRPLWRSRIVYDKVDPILGPAELACCGGESLTFVLQKLLRLPIATLDFSTISLDTSRLFALLGRRIALDDGAGDEESCGTLSVMNPAEQKRQVDEHLRMLHNISKAGDIFSTTRHMVESSEDIPSAHGSVDSPAAWNNLLKDAKNCWVNFTSFSRAGERIQQIDFGHLQRAWLRMTAIVGAGDQEKWDLVIPVYCGSISASLQLEAFTFIEIRVESRKQPYTQIQPPSPTPILESLIKPPIVMLLNVGMKSANTQEVTVRSYPRSAGPHIRLANAEEQPGWYGIMTKGLHRPNHPGLGKLMPNLGDQEDFAITKNSEDFAITKNSVWVLDEWDEQAQRADDTRAGKDLVDLWSSL</sequence>
<feature type="compositionally biased region" description="Low complexity" evidence="1">
    <location>
        <begin position="254"/>
        <end position="267"/>
    </location>
</feature>
<feature type="region of interest" description="Disordered" evidence="1">
    <location>
        <begin position="1"/>
        <end position="41"/>
    </location>
</feature>
<name>A0A0N7LB44_9BASI</name>
<protein>
    <submittedName>
        <fullName evidence="2">Uncharacterized protein</fullName>
    </submittedName>
</protein>
<evidence type="ECO:0000256" key="1">
    <source>
        <dbReference type="SAM" id="MobiDB-lite"/>
    </source>
</evidence>
<feature type="region of interest" description="Disordered" evidence="1">
    <location>
        <begin position="251"/>
        <end position="296"/>
    </location>
</feature>
<accession>A0A0N7LB44</accession>
<evidence type="ECO:0000313" key="3">
    <source>
        <dbReference type="Proteomes" id="UP000054845"/>
    </source>
</evidence>
<dbReference type="OrthoDB" id="107110at2759"/>
<dbReference type="Proteomes" id="UP000054845">
    <property type="component" value="Unassembled WGS sequence"/>
</dbReference>
<keyword evidence="3" id="KW-1185">Reference proteome</keyword>
<evidence type="ECO:0000313" key="2">
    <source>
        <dbReference type="EMBL" id="CEH18354.1"/>
    </source>
</evidence>
<dbReference type="PANTHER" id="PTHR33266">
    <property type="entry name" value="CHROMOSOME 15, WHOLE GENOME SHOTGUN SEQUENCE"/>
    <property type="match status" value="1"/>
</dbReference>
<reference evidence="2 3" key="1">
    <citation type="submission" date="2014-09" db="EMBL/GenBank/DDBJ databases">
        <authorList>
            <person name="Magalhaes I.L.F."/>
            <person name="Oliveira U."/>
            <person name="Santos F.R."/>
            <person name="Vidigal T.H.D.A."/>
            <person name="Brescovit A.D."/>
            <person name="Santos A.J."/>
        </authorList>
    </citation>
    <scope>NUCLEOTIDE SEQUENCE [LARGE SCALE GENOMIC DNA]</scope>
</reference>
<dbReference type="AlphaFoldDB" id="A0A0N7LB44"/>
<organism evidence="2 3">
    <name type="scientific">Ceraceosorus bombacis</name>
    <dbReference type="NCBI Taxonomy" id="401625"/>
    <lineage>
        <taxon>Eukaryota</taxon>
        <taxon>Fungi</taxon>
        <taxon>Dikarya</taxon>
        <taxon>Basidiomycota</taxon>
        <taxon>Ustilaginomycotina</taxon>
        <taxon>Exobasidiomycetes</taxon>
        <taxon>Ceraceosorales</taxon>
        <taxon>Ceraceosoraceae</taxon>
        <taxon>Ceraceosorus</taxon>
    </lineage>
</organism>
<proteinExistence type="predicted"/>
<feature type="compositionally biased region" description="Polar residues" evidence="1">
    <location>
        <begin position="273"/>
        <end position="282"/>
    </location>
</feature>
<dbReference type="EMBL" id="CCYA01000270">
    <property type="protein sequence ID" value="CEH18354.1"/>
    <property type="molecule type" value="Genomic_DNA"/>
</dbReference>